<dbReference type="InterPro" id="IPR013083">
    <property type="entry name" value="Znf_RING/FYVE/PHD"/>
</dbReference>
<accession>A0A4U1FL91</accession>
<sequence length="152" mass="16588">SGHALDTEKLVLSCTQTQSFGSQVGVEEPQCVPDQECLKCAQCNSKFNLIPRMHHCHWGDIQIPNPGSFRFGWTLCGRVSRVLLPLTAGKSERFETMMLRALKRQHKTSGMSLQYSGAGTEDVTQMKGAAGGDSRSNRRQSDGGLAAIYKAA</sequence>
<feature type="region of interest" description="Disordered" evidence="1">
    <location>
        <begin position="122"/>
        <end position="143"/>
    </location>
</feature>
<proteinExistence type="predicted"/>
<dbReference type="Proteomes" id="UP000308365">
    <property type="component" value="Unassembled WGS sequence"/>
</dbReference>
<feature type="non-terminal residue" evidence="2">
    <location>
        <position position="1"/>
    </location>
</feature>
<gene>
    <name evidence="2" type="ORF">EI555_020451</name>
</gene>
<dbReference type="EMBL" id="RWIC01000068">
    <property type="protein sequence ID" value="TKC50851.1"/>
    <property type="molecule type" value="Genomic_DNA"/>
</dbReference>
<evidence type="ECO:0000256" key="1">
    <source>
        <dbReference type="SAM" id="MobiDB-lite"/>
    </source>
</evidence>
<organism evidence="2 3">
    <name type="scientific">Monodon monoceros</name>
    <name type="common">Narwhal</name>
    <name type="synonym">Ceratodon monodon</name>
    <dbReference type="NCBI Taxonomy" id="40151"/>
    <lineage>
        <taxon>Eukaryota</taxon>
        <taxon>Metazoa</taxon>
        <taxon>Chordata</taxon>
        <taxon>Craniata</taxon>
        <taxon>Vertebrata</taxon>
        <taxon>Euteleostomi</taxon>
        <taxon>Mammalia</taxon>
        <taxon>Eutheria</taxon>
        <taxon>Laurasiatheria</taxon>
        <taxon>Artiodactyla</taxon>
        <taxon>Whippomorpha</taxon>
        <taxon>Cetacea</taxon>
        <taxon>Odontoceti</taxon>
        <taxon>Monodontidae</taxon>
        <taxon>Monodon</taxon>
    </lineage>
</organism>
<protein>
    <submittedName>
        <fullName evidence="2">Uncharacterized protein</fullName>
    </submittedName>
</protein>
<comment type="caution">
    <text evidence="2">The sequence shown here is derived from an EMBL/GenBank/DDBJ whole genome shotgun (WGS) entry which is preliminary data.</text>
</comment>
<evidence type="ECO:0000313" key="3">
    <source>
        <dbReference type="Proteomes" id="UP000308365"/>
    </source>
</evidence>
<reference evidence="3" key="1">
    <citation type="journal article" date="2019" name="IScience">
        <title>Narwhal Genome Reveals Long-Term Low Genetic Diversity despite Current Large Abundance Size.</title>
        <authorList>
            <person name="Westbury M.V."/>
            <person name="Petersen B."/>
            <person name="Garde E."/>
            <person name="Heide-Jorgensen M.P."/>
            <person name="Lorenzen E.D."/>
        </authorList>
    </citation>
    <scope>NUCLEOTIDE SEQUENCE [LARGE SCALE GENOMIC DNA]</scope>
</reference>
<dbReference type="AlphaFoldDB" id="A0A4U1FL91"/>
<name>A0A4U1FL91_MONMO</name>
<feature type="non-terminal residue" evidence="2">
    <location>
        <position position="152"/>
    </location>
</feature>
<dbReference type="InterPro" id="IPR011011">
    <property type="entry name" value="Znf_FYVE_PHD"/>
</dbReference>
<dbReference type="Gene3D" id="3.30.40.10">
    <property type="entry name" value="Zinc/RING finger domain, C3HC4 (zinc finger)"/>
    <property type="match status" value="1"/>
</dbReference>
<evidence type="ECO:0000313" key="2">
    <source>
        <dbReference type="EMBL" id="TKC50851.1"/>
    </source>
</evidence>
<dbReference type="SUPFAM" id="SSF57903">
    <property type="entry name" value="FYVE/PHD zinc finger"/>
    <property type="match status" value="1"/>
</dbReference>